<evidence type="ECO:0000313" key="2">
    <source>
        <dbReference type="Proteomes" id="UP001440599"/>
    </source>
</evidence>
<accession>A0ABV1ERD6</accession>
<dbReference type="Gene3D" id="3.40.50.300">
    <property type="entry name" value="P-loop containing nucleotide triphosphate hydrolases"/>
    <property type="match status" value="1"/>
</dbReference>
<dbReference type="Pfam" id="PF03237">
    <property type="entry name" value="Terminase_6N"/>
    <property type="match status" value="1"/>
</dbReference>
<dbReference type="EMBL" id="JBBMFT010000009">
    <property type="protein sequence ID" value="MEQ2457155.1"/>
    <property type="molecule type" value="Genomic_DNA"/>
</dbReference>
<protein>
    <submittedName>
        <fullName evidence="1">PBSX family phage terminase large subunit</fullName>
    </submittedName>
</protein>
<comment type="caution">
    <text evidence="1">The sequence shown here is derived from an EMBL/GenBank/DDBJ whole genome shotgun (WGS) entry which is preliminary data.</text>
</comment>
<dbReference type="InterPro" id="IPR027417">
    <property type="entry name" value="P-loop_NTPase"/>
</dbReference>
<reference evidence="1 2" key="1">
    <citation type="submission" date="2024-03" db="EMBL/GenBank/DDBJ databases">
        <title>Human intestinal bacterial collection.</title>
        <authorList>
            <person name="Pauvert C."/>
            <person name="Hitch T.C.A."/>
            <person name="Clavel T."/>
        </authorList>
    </citation>
    <scope>NUCLEOTIDE SEQUENCE [LARGE SCALE GENOMIC DNA]</scope>
    <source>
        <strain evidence="1 2">CLA-AP-H34</strain>
    </source>
</reference>
<name>A0ABV1ERD6_9FIRM</name>
<sequence>MEIERFSPKQRQVLTWWCPGSPHEAREAIICDGAVRSGKTLCLGLSFFSWAMAGFDGAAFGLCGKTAGALRRNLLGELMPLLGELGFRWEEKVSRNLLKVRFGGRENTFYLFGGRDEGSAALIQGVTLAGVLLDEAALMPRSFVEQACARCSVTGSRLWFSCNPEGPEHWFYQEWIRKSGARNALYLHFTMEDNPALSPQVRERYRRSFSGPFYRRFVLGEWAAAQGRVYDFFDESMVRPAPEGEMERWCVSCDYGTANPTSMGLWGLRDGIWYRVEEFYHDSRREGRQMTDGEYADALERLTAGRRIWKVVADPSAASFLETLRRRGWPVQPARNDVLAGIRVTAGLLKSGRLVICPPCRDAIREFFLYRWDETAAGDRVKKCHDHAMDDIRYFAATVAAGTEDCLDGFCVERGRF</sequence>
<keyword evidence="2" id="KW-1185">Reference proteome</keyword>
<dbReference type="Gene3D" id="3.30.420.280">
    <property type="match status" value="1"/>
</dbReference>
<dbReference type="NCBIfam" id="TIGR01547">
    <property type="entry name" value="phage_term_2"/>
    <property type="match status" value="1"/>
</dbReference>
<organism evidence="1 2">
    <name type="scientific">Flavonifractor hominis</name>
    <dbReference type="NCBI Taxonomy" id="3133178"/>
    <lineage>
        <taxon>Bacteria</taxon>
        <taxon>Bacillati</taxon>
        <taxon>Bacillota</taxon>
        <taxon>Clostridia</taxon>
        <taxon>Eubacteriales</taxon>
        <taxon>Oscillospiraceae</taxon>
        <taxon>Flavonifractor</taxon>
    </lineage>
</organism>
<evidence type="ECO:0000313" key="1">
    <source>
        <dbReference type="EMBL" id="MEQ2457155.1"/>
    </source>
</evidence>
<dbReference type="RefSeq" id="WP_349140927.1">
    <property type="nucleotide sequence ID" value="NZ_JBBMFT010000009.1"/>
</dbReference>
<proteinExistence type="predicted"/>
<gene>
    <name evidence="1" type="ORF">WMO45_11525</name>
</gene>
<dbReference type="Proteomes" id="UP001440599">
    <property type="component" value="Unassembled WGS sequence"/>
</dbReference>
<dbReference type="InterPro" id="IPR006437">
    <property type="entry name" value="Phage_terminase_lsu"/>
</dbReference>